<evidence type="ECO:0000256" key="3">
    <source>
        <dbReference type="ARBA" id="ARBA00022692"/>
    </source>
</evidence>
<evidence type="ECO:0000256" key="4">
    <source>
        <dbReference type="ARBA" id="ARBA00022989"/>
    </source>
</evidence>
<dbReference type="GO" id="GO:0005886">
    <property type="term" value="C:plasma membrane"/>
    <property type="evidence" value="ECO:0007669"/>
    <property type="project" value="UniProtKB-SubCell"/>
</dbReference>
<protein>
    <recommendedName>
        <fullName evidence="6">Choline transporter-like protein</fullName>
    </recommendedName>
</protein>
<dbReference type="Pfam" id="PF04515">
    <property type="entry name" value="Choline_transpo"/>
    <property type="match status" value="1"/>
</dbReference>
<feature type="transmembrane region" description="Helical" evidence="6">
    <location>
        <begin position="240"/>
        <end position="258"/>
    </location>
</feature>
<evidence type="ECO:0000256" key="6">
    <source>
        <dbReference type="RuleBase" id="RU368066"/>
    </source>
</evidence>
<dbReference type="AlphaFoldDB" id="A0A6U3Q0N2"/>
<proteinExistence type="inferred from homology"/>
<name>A0A6U3Q0N2_9STRA</name>
<keyword evidence="3 6" id="KW-0812">Transmembrane</keyword>
<dbReference type="PANTHER" id="PTHR12385">
    <property type="entry name" value="CHOLINE TRANSPORTER-LIKE (SLC FAMILY 44)"/>
    <property type="match status" value="1"/>
</dbReference>
<sequence length="513" mass="55820">MATKYGAVAIKNDADDINKSRAIEMPDNSAPKCRDPIFAILFIAHLAGMLAMGILHGSFESADSVETELDDDELESAADVLKLIALPCAAFAFIMSLITTAFIIPINTEFVVKASVLSWLCVSIGIMITAAIEIQSYWSFAATGPLVLLSIYYVYRVWYLIPFAAVNLKVALKGMSANWGIYLIATGFTFVTFLWIVGWFYVFNGFLQNHKEISQDAGCFDADGNLNSEDVGCEMDSDDVAQYLGIMFLFLVSLYWTIKVIFNAIRVTVAGVMATWCFDAADASSCCSNAVTSSIARAIILSLGSICFGSLLEAIISALRTIAEMAKAREDADGNKCDAGSILLCILTCILNLLEDIIEYFNQWAYVYVGIYGTSYLESGKRVMDLFRDRGWTALFTTDLASHVLGATTVVVGILSGLLGMAIDSATDKIGVDGYWDSFFVGLIVGLFITHVMMNVIMGAINTVIVCFADAPEKLDDNHPALTQEMAQVWVKIFPECGADELVGKGPKYQAVV</sequence>
<feature type="transmembrane region" description="Helical" evidence="6">
    <location>
        <begin position="37"/>
        <end position="59"/>
    </location>
</feature>
<comment type="function">
    <text evidence="6">Choline transporter.</text>
</comment>
<keyword evidence="5 6" id="KW-0472">Membrane</keyword>
<dbReference type="PANTHER" id="PTHR12385:SF4">
    <property type="entry name" value="PROTEIN PNS1"/>
    <property type="match status" value="1"/>
</dbReference>
<feature type="transmembrane region" description="Helical" evidence="6">
    <location>
        <begin position="180"/>
        <end position="202"/>
    </location>
</feature>
<evidence type="ECO:0000256" key="5">
    <source>
        <dbReference type="ARBA" id="ARBA00023136"/>
    </source>
</evidence>
<dbReference type="InterPro" id="IPR007603">
    <property type="entry name" value="Choline_transptr-like"/>
</dbReference>
<evidence type="ECO:0000256" key="2">
    <source>
        <dbReference type="ARBA" id="ARBA00007168"/>
    </source>
</evidence>
<feature type="transmembrane region" description="Helical" evidence="6">
    <location>
        <begin position="443"/>
        <end position="469"/>
    </location>
</feature>
<accession>A0A6U3Q0N2</accession>
<dbReference type="EMBL" id="HBGN01008316">
    <property type="protein sequence ID" value="CAD9319250.1"/>
    <property type="molecule type" value="Transcribed_RNA"/>
</dbReference>
<feature type="transmembrane region" description="Helical" evidence="6">
    <location>
        <begin position="400"/>
        <end position="423"/>
    </location>
</feature>
<reference evidence="7" key="1">
    <citation type="submission" date="2021-01" db="EMBL/GenBank/DDBJ databases">
        <authorList>
            <person name="Corre E."/>
            <person name="Pelletier E."/>
            <person name="Niang G."/>
            <person name="Scheremetjew M."/>
            <person name="Finn R."/>
            <person name="Kale V."/>
            <person name="Holt S."/>
            <person name="Cochrane G."/>
            <person name="Meng A."/>
            <person name="Brown T."/>
            <person name="Cohen L."/>
        </authorList>
    </citation>
    <scope>NUCLEOTIDE SEQUENCE</scope>
    <source>
        <strain evidence="7">Pop2</strain>
    </source>
</reference>
<dbReference type="GO" id="GO:0022857">
    <property type="term" value="F:transmembrane transporter activity"/>
    <property type="evidence" value="ECO:0007669"/>
    <property type="project" value="UniProtKB-UniRule"/>
</dbReference>
<feature type="transmembrane region" description="Helical" evidence="6">
    <location>
        <begin position="84"/>
        <end position="104"/>
    </location>
</feature>
<gene>
    <name evidence="7" type="ORF">DBRI1063_LOCUS5312</name>
</gene>
<evidence type="ECO:0000256" key="1">
    <source>
        <dbReference type="ARBA" id="ARBA00004141"/>
    </source>
</evidence>
<feature type="transmembrane region" description="Helical" evidence="6">
    <location>
        <begin position="116"/>
        <end position="138"/>
    </location>
</feature>
<comment type="subcellular location">
    <subcellularLocation>
        <location evidence="6">Cell membrane</location>
        <topology evidence="6">Multi-pass membrane protein</topology>
    </subcellularLocation>
    <subcellularLocation>
        <location evidence="1">Membrane</location>
        <topology evidence="1">Multi-pass membrane protein</topology>
    </subcellularLocation>
</comment>
<keyword evidence="4 6" id="KW-1133">Transmembrane helix</keyword>
<comment type="similarity">
    <text evidence="2 6">Belongs to the CTL (choline transporter-like) family.</text>
</comment>
<evidence type="ECO:0000313" key="7">
    <source>
        <dbReference type="EMBL" id="CAD9319250.1"/>
    </source>
</evidence>
<organism evidence="7">
    <name type="scientific">Ditylum brightwellii</name>
    <dbReference type="NCBI Taxonomy" id="49249"/>
    <lineage>
        <taxon>Eukaryota</taxon>
        <taxon>Sar</taxon>
        <taxon>Stramenopiles</taxon>
        <taxon>Ochrophyta</taxon>
        <taxon>Bacillariophyta</taxon>
        <taxon>Mediophyceae</taxon>
        <taxon>Lithodesmiophycidae</taxon>
        <taxon>Lithodesmiales</taxon>
        <taxon>Lithodesmiaceae</taxon>
        <taxon>Ditylum</taxon>
    </lineage>
</organism>